<dbReference type="Proteomes" id="UP001595621">
    <property type="component" value="Unassembled WGS sequence"/>
</dbReference>
<organism evidence="1 2">
    <name type="scientific">Shewanella submarina</name>
    <dbReference type="NCBI Taxonomy" id="2016376"/>
    <lineage>
        <taxon>Bacteria</taxon>
        <taxon>Pseudomonadati</taxon>
        <taxon>Pseudomonadota</taxon>
        <taxon>Gammaproteobacteria</taxon>
        <taxon>Alteromonadales</taxon>
        <taxon>Shewanellaceae</taxon>
        <taxon>Shewanella</taxon>
    </lineage>
</organism>
<protein>
    <submittedName>
        <fullName evidence="1">Uncharacterized protein</fullName>
    </submittedName>
</protein>
<comment type="caution">
    <text evidence="1">The sequence shown here is derived from an EMBL/GenBank/DDBJ whole genome shotgun (WGS) entry which is preliminary data.</text>
</comment>
<proteinExistence type="predicted"/>
<evidence type="ECO:0000313" key="2">
    <source>
        <dbReference type="Proteomes" id="UP001595621"/>
    </source>
</evidence>
<dbReference type="RefSeq" id="WP_248934339.1">
    <property type="nucleotide sequence ID" value="NZ_JAKILF010000001.1"/>
</dbReference>
<dbReference type="EMBL" id="JBHRTD010000018">
    <property type="protein sequence ID" value="MFC3140447.1"/>
    <property type="molecule type" value="Genomic_DNA"/>
</dbReference>
<keyword evidence="2" id="KW-1185">Reference proteome</keyword>
<reference evidence="2" key="1">
    <citation type="journal article" date="2019" name="Int. J. Syst. Evol. Microbiol.">
        <title>The Global Catalogue of Microorganisms (GCM) 10K type strain sequencing project: providing services to taxonomists for standard genome sequencing and annotation.</title>
        <authorList>
            <consortium name="The Broad Institute Genomics Platform"/>
            <consortium name="The Broad Institute Genome Sequencing Center for Infectious Disease"/>
            <person name="Wu L."/>
            <person name="Ma J."/>
        </authorList>
    </citation>
    <scope>NUCLEOTIDE SEQUENCE [LARGE SCALE GENOMIC DNA]</scope>
    <source>
        <strain evidence="2">KCTC 52277</strain>
    </source>
</reference>
<name>A0ABV7GG28_9GAMM</name>
<evidence type="ECO:0000313" key="1">
    <source>
        <dbReference type="EMBL" id="MFC3140447.1"/>
    </source>
</evidence>
<sequence length="135" mass="15706">MTPIDRFSLHSREGISGERALKSSLYFDGADTRLRVAGWLIERQFELADYFMLLNSWDCPFEEGCELLIISKDWNLVGSYSFQPFYNSLLLTDIKMLSANRYELVFNDSERFELSVNYPWQGLLSKVIKVTRAEA</sequence>
<accession>A0ABV7GG28</accession>
<gene>
    <name evidence="1" type="ORF">ACFOE0_20010</name>
</gene>